<accession>A0ABD3NHU8</accession>
<keyword evidence="2" id="KW-1185">Reference proteome</keyword>
<dbReference type="EMBL" id="JALLAZ020001438">
    <property type="protein sequence ID" value="KAL3774983.1"/>
    <property type="molecule type" value="Genomic_DNA"/>
</dbReference>
<gene>
    <name evidence="1" type="ORF">ACHAW5_007680</name>
</gene>
<comment type="caution">
    <text evidence="1">The sequence shown here is derived from an EMBL/GenBank/DDBJ whole genome shotgun (WGS) entry which is preliminary data.</text>
</comment>
<organism evidence="1 2">
    <name type="scientific">Stephanodiscus triporus</name>
    <dbReference type="NCBI Taxonomy" id="2934178"/>
    <lineage>
        <taxon>Eukaryota</taxon>
        <taxon>Sar</taxon>
        <taxon>Stramenopiles</taxon>
        <taxon>Ochrophyta</taxon>
        <taxon>Bacillariophyta</taxon>
        <taxon>Coscinodiscophyceae</taxon>
        <taxon>Thalassiosirophycidae</taxon>
        <taxon>Stephanodiscales</taxon>
        <taxon>Stephanodiscaceae</taxon>
        <taxon>Stephanodiscus</taxon>
    </lineage>
</organism>
<dbReference type="AlphaFoldDB" id="A0ABD3NHU8"/>
<evidence type="ECO:0000313" key="1">
    <source>
        <dbReference type="EMBL" id="KAL3774983.1"/>
    </source>
</evidence>
<reference evidence="1 2" key="1">
    <citation type="submission" date="2024-10" db="EMBL/GenBank/DDBJ databases">
        <title>Updated reference genomes for cyclostephanoid diatoms.</title>
        <authorList>
            <person name="Roberts W.R."/>
            <person name="Alverson A.J."/>
        </authorList>
    </citation>
    <scope>NUCLEOTIDE SEQUENCE [LARGE SCALE GENOMIC DNA]</scope>
    <source>
        <strain evidence="1 2">AJA276-08</strain>
    </source>
</reference>
<protein>
    <submittedName>
        <fullName evidence="1">Uncharacterized protein</fullName>
    </submittedName>
</protein>
<dbReference type="Proteomes" id="UP001530315">
    <property type="component" value="Unassembled WGS sequence"/>
</dbReference>
<evidence type="ECO:0000313" key="2">
    <source>
        <dbReference type="Proteomes" id="UP001530315"/>
    </source>
</evidence>
<name>A0ABD3NHU8_9STRA</name>
<sequence length="133" mass="15300">MAIHLEDRIAKMINGEMNRLNHKHESKSECIVNQMWWSRVMEPALPPNFDFQEDLYRLLPSLPFPVVGDDDDAIVVGQVMAGFTSGADWSVSVSSPRQRKDKRMARDDPMRYRTDRCVSTGKCDVFEVNQVLK</sequence>
<proteinExistence type="predicted"/>